<dbReference type="GO" id="GO:0005524">
    <property type="term" value="F:ATP binding"/>
    <property type="evidence" value="ECO:0007669"/>
    <property type="project" value="UniProtKB-KW"/>
</dbReference>
<dbReference type="GO" id="GO:0098796">
    <property type="term" value="C:membrane protein complex"/>
    <property type="evidence" value="ECO:0007669"/>
    <property type="project" value="UniProtKB-ARBA"/>
</dbReference>
<dbReference type="PANTHER" id="PTHR24220">
    <property type="entry name" value="IMPORT ATP-BINDING PROTEIN"/>
    <property type="match status" value="1"/>
</dbReference>
<dbReference type="GO" id="GO:0022857">
    <property type="term" value="F:transmembrane transporter activity"/>
    <property type="evidence" value="ECO:0007669"/>
    <property type="project" value="TreeGrafter"/>
</dbReference>
<dbReference type="GO" id="GO:0005886">
    <property type="term" value="C:plasma membrane"/>
    <property type="evidence" value="ECO:0007669"/>
    <property type="project" value="TreeGrafter"/>
</dbReference>
<dbReference type="FunFam" id="3.40.50.300:FF:000032">
    <property type="entry name" value="Export ABC transporter ATP-binding protein"/>
    <property type="match status" value="1"/>
</dbReference>
<keyword evidence="6" id="KW-1185">Reference proteome</keyword>
<dbReference type="InterPro" id="IPR003593">
    <property type="entry name" value="AAA+_ATPase"/>
</dbReference>
<feature type="domain" description="ABC transporter" evidence="4">
    <location>
        <begin position="6"/>
        <end position="244"/>
    </location>
</feature>
<dbReference type="InterPro" id="IPR015854">
    <property type="entry name" value="ABC_transpr_LolD-like"/>
</dbReference>
<proteinExistence type="predicted"/>
<evidence type="ECO:0000313" key="5">
    <source>
        <dbReference type="EMBL" id="MBD2846719.1"/>
    </source>
</evidence>
<dbReference type="Gene3D" id="3.40.50.300">
    <property type="entry name" value="P-loop containing nucleotide triphosphate hydrolases"/>
    <property type="match status" value="1"/>
</dbReference>
<keyword evidence="1" id="KW-0813">Transport</keyword>
<dbReference type="EMBL" id="JACXIZ010000027">
    <property type="protein sequence ID" value="MBD2846719.1"/>
    <property type="molecule type" value="Genomic_DNA"/>
</dbReference>
<evidence type="ECO:0000256" key="1">
    <source>
        <dbReference type="ARBA" id="ARBA00022448"/>
    </source>
</evidence>
<evidence type="ECO:0000256" key="3">
    <source>
        <dbReference type="ARBA" id="ARBA00022840"/>
    </source>
</evidence>
<comment type="caution">
    <text evidence="5">The sequence shown here is derived from an EMBL/GenBank/DDBJ whole genome shotgun (WGS) entry which is preliminary data.</text>
</comment>
<evidence type="ECO:0000259" key="4">
    <source>
        <dbReference type="PROSITE" id="PS50893"/>
    </source>
</evidence>
<dbReference type="SMART" id="SM00382">
    <property type="entry name" value="AAA"/>
    <property type="match status" value="1"/>
</dbReference>
<accession>A0A927GSG6</accession>
<evidence type="ECO:0000313" key="6">
    <source>
        <dbReference type="Proteomes" id="UP000621560"/>
    </source>
</evidence>
<evidence type="ECO:0000256" key="2">
    <source>
        <dbReference type="ARBA" id="ARBA00022741"/>
    </source>
</evidence>
<dbReference type="InterPro" id="IPR003439">
    <property type="entry name" value="ABC_transporter-like_ATP-bd"/>
</dbReference>
<name>A0A927GSG6_9BACL</name>
<dbReference type="GO" id="GO:0016887">
    <property type="term" value="F:ATP hydrolysis activity"/>
    <property type="evidence" value="ECO:0007669"/>
    <property type="project" value="InterPro"/>
</dbReference>
<keyword evidence="2" id="KW-0547">Nucleotide-binding</keyword>
<dbReference type="InterPro" id="IPR027417">
    <property type="entry name" value="P-loop_NTPase"/>
</dbReference>
<sequence>MAVPALEVRYVSKVYEGKVPHRALDNVAFDAEDGEFTGVMGPSGSGKTSLLNLIAAIDEPTSGEIRIAGTALHSLGSHEAALLRRRTLGFVFQHFHLLDTLTVEENIAVPLTLEGISPGRIGARVREVLERLGIADIAERRIDAISGGQMQRTAIARAIVHRPALILADEPTGNLDSRTSGEVMRLLEAVNREDRANLLMVTHDALAASFCHRVLFIKDGRLCNEIVRGSHRQTFYQRILDMQSLLGGERRDLPTTRG</sequence>
<dbReference type="CDD" id="cd03255">
    <property type="entry name" value="ABC_MJ0796_LolCDE_FtsE"/>
    <property type="match status" value="1"/>
</dbReference>
<dbReference type="PANTHER" id="PTHR24220:SF494">
    <property type="entry name" value="ABC TRANSPORTER ATP-BINDING PROTEIN YXDL"/>
    <property type="match status" value="1"/>
</dbReference>
<protein>
    <submittedName>
        <fullName evidence="5">ABC transporter ATP-binding protein</fullName>
    </submittedName>
</protein>
<organism evidence="5 6">
    <name type="scientific">Paenibacillus sabuli</name>
    <dbReference type="NCBI Taxonomy" id="2772509"/>
    <lineage>
        <taxon>Bacteria</taxon>
        <taxon>Bacillati</taxon>
        <taxon>Bacillota</taxon>
        <taxon>Bacilli</taxon>
        <taxon>Bacillales</taxon>
        <taxon>Paenibacillaceae</taxon>
        <taxon>Paenibacillus</taxon>
    </lineage>
</organism>
<dbReference type="Proteomes" id="UP000621560">
    <property type="component" value="Unassembled WGS sequence"/>
</dbReference>
<gene>
    <name evidence="5" type="ORF">IDH44_16100</name>
</gene>
<dbReference type="PROSITE" id="PS50893">
    <property type="entry name" value="ABC_TRANSPORTER_2"/>
    <property type="match status" value="1"/>
</dbReference>
<dbReference type="InterPro" id="IPR017911">
    <property type="entry name" value="MacB-like_ATP-bd"/>
</dbReference>
<dbReference type="RefSeq" id="WP_190919368.1">
    <property type="nucleotide sequence ID" value="NZ_JACXIZ010000027.1"/>
</dbReference>
<keyword evidence="3 5" id="KW-0067">ATP-binding</keyword>
<dbReference type="SUPFAM" id="SSF52540">
    <property type="entry name" value="P-loop containing nucleoside triphosphate hydrolases"/>
    <property type="match status" value="1"/>
</dbReference>
<reference evidence="5" key="1">
    <citation type="submission" date="2020-09" db="EMBL/GenBank/DDBJ databases">
        <title>A novel bacterium of genus Paenibacillus, isolated from South China Sea.</title>
        <authorList>
            <person name="Huang H."/>
            <person name="Mo K."/>
            <person name="Hu Y."/>
        </authorList>
    </citation>
    <scope>NUCLEOTIDE SEQUENCE</scope>
    <source>
        <strain evidence="5">IB182496</strain>
    </source>
</reference>
<dbReference type="Pfam" id="PF00005">
    <property type="entry name" value="ABC_tran"/>
    <property type="match status" value="1"/>
</dbReference>
<dbReference type="AlphaFoldDB" id="A0A927GSG6"/>